<evidence type="ECO:0000256" key="12">
    <source>
        <dbReference type="ARBA" id="ARBA00023012"/>
    </source>
</evidence>
<dbReference type="InterPro" id="IPR011006">
    <property type="entry name" value="CheY-like_superfamily"/>
</dbReference>
<dbReference type="Pfam" id="PF01627">
    <property type="entry name" value="Hpt"/>
    <property type="match status" value="1"/>
</dbReference>
<feature type="compositionally biased region" description="Pro residues" evidence="16">
    <location>
        <begin position="1148"/>
        <end position="1157"/>
    </location>
</feature>
<keyword evidence="4" id="KW-1003">Cell membrane</keyword>
<dbReference type="KEGG" id="rlc:K227x_19480"/>
<organism evidence="22 23">
    <name type="scientific">Rubripirellula lacrimiformis</name>
    <dbReference type="NCBI Taxonomy" id="1930273"/>
    <lineage>
        <taxon>Bacteria</taxon>
        <taxon>Pseudomonadati</taxon>
        <taxon>Planctomycetota</taxon>
        <taxon>Planctomycetia</taxon>
        <taxon>Pirellulales</taxon>
        <taxon>Pirellulaceae</taxon>
        <taxon>Rubripirellula</taxon>
    </lineage>
</organism>
<evidence type="ECO:0000256" key="3">
    <source>
        <dbReference type="ARBA" id="ARBA00012438"/>
    </source>
</evidence>
<feature type="domain" description="PAC" evidence="20">
    <location>
        <begin position="241"/>
        <end position="294"/>
    </location>
</feature>
<keyword evidence="23" id="KW-1185">Reference proteome</keyword>
<dbReference type="SMART" id="SM00091">
    <property type="entry name" value="PAS"/>
    <property type="match status" value="4"/>
</dbReference>
<dbReference type="InterPro" id="IPR000014">
    <property type="entry name" value="PAS"/>
</dbReference>
<dbReference type="InterPro" id="IPR035965">
    <property type="entry name" value="PAS-like_dom_sf"/>
</dbReference>
<dbReference type="SUPFAM" id="SSF47384">
    <property type="entry name" value="Homodimeric domain of signal transducing histidine kinase"/>
    <property type="match status" value="1"/>
</dbReference>
<dbReference type="Pfam" id="PF00072">
    <property type="entry name" value="Response_reg"/>
    <property type="match status" value="2"/>
</dbReference>
<evidence type="ECO:0000256" key="6">
    <source>
        <dbReference type="ARBA" id="ARBA00022679"/>
    </source>
</evidence>
<evidence type="ECO:0000256" key="16">
    <source>
        <dbReference type="SAM" id="MobiDB-lite"/>
    </source>
</evidence>
<evidence type="ECO:0000256" key="14">
    <source>
        <dbReference type="PROSITE-ProRule" id="PRU00110"/>
    </source>
</evidence>
<dbReference type="Gene3D" id="3.40.50.2300">
    <property type="match status" value="2"/>
</dbReference>
<reference evidence="22 23" key="1">
    <citation type="submission" date="2019-02" db="EMBL/GenBank/DDBJ databases">
        <title>Deep-cultivation of Planctomycetes and their phenomic and genomic characterization uncovers novel biology.</title>
        <authorList>
            <person name="Wiegand S."/>
            <person name="Jogler M."/>
            <person name="Boedeker C."/>
            <person name="Pinto D."/>
            <person name="Vollmers J."/>
            <person name="Rivas-Marin E."/>
            <person name="Kohn T."/>
            <person name="Peeters S.H."/>
            <person name="Heuer A."/>
            <person name="Rast P."/>
            <person name="Oberbeckmann S."/>
            <person name="Bunk B."/>
            <person name="Jeske O."/>
            <person name="Meyerdierks A."/>
            <person name="Storesund J.E."/>
            <person name="Kallscheuer N."/>
            <person name="Luecker S."/>
            <person name="Lage O.M."/>
            <person name="Pohl T."/>
            <person name="Merkel B.J."/>
            <person name="Hornburger P."/>
            <person name="Mueller R.-W."/>
            <person name="Bruemmer F."/>
            <person name="Labrenz M."/>
            <person name="Spormann A.M."/>
            <person name="Op den Camp H."/>
            <person name="Overmann J."/>
            <person name="Amann R."/>
            <person name="Jetten M.S.M."/>
            <person name="Mascher T."/>
            <person name="Medema M.H."/>
            <person name="Devos D.P."/>
            <person name="Kaster A.-K."/>
            <person name="Ovreas L."/>
            <person name="Rohde M."/>
            <person name="Galperin M.Y."/>
            <person name="Jogler C."/>
        </authorList>
    </citation>
    <scope>NUCLEOTIDE SEQUENCE [LARGE SCALE GENOMIC DNA]</scope>
    <source>
        <strain evidence="22 23">K22_7</strain>
    </source>
</reference>
<evidence type="ECO:0000313" key="23">
    <source>
        <dbReference type="Proteomes" id="UP000318538"/>
    </source>
</evidence>
<dbReference type="InterPro" id="IPR003594">
    <property type="entry name" value="HATPase_dom"/>
</dbReference>
<feature type="region of interest" description="Disordered" evidence="16">
    <location>
        <begin position="1133"/>
        <end position="1201"/>
    </location>
</feature>
<dbReference type="EMBL" id="CP036525">
    <property type="protein sequence ID" value="QDT03564.1"/>
    <property type="molecule type" value="Genomic_DNA"/>
</dbReference>
<keyword evidence="11" id="KW-1133">Transmembrane helix</keyword>
<dbReference type="PANTHER" id="PTHR45339">
    <property type="entry name" value="HYBRID SIGNAL TRANSDUCTION HISTIDINE KINASE J"/>
    <property type="match status" value="1"/>
</dbReference>
<evidence type="ECO:0000313" key="22">
    <source>
        <dbReference type="EMBL" id="QDT03564.1"/>
    </source>
</evidence>
<dbReference type="InterPro" id="IPR000700">
    <property type="entry name" value="PAS-assoc_C"/>
</dbReference>
<dbReference type="InterPro" id="IPR036097">
    <property type="entry name" value="HisK_dim/P_sf"/>
</dbReference>
<dbReference type="InterPro" id="IPR036890">
    <property type="entry name" value="HATPase_C_sf"/>
</dbReference>
<evidence type="ECO:0000259" key="19">
    <source>
        <dbReference type="PROSITE" id="PS50112"/>
    </source>
</evidence>
<dbReference type="SMART" id="SM00448">
    <property type="entry name" value="REC"/>
    <property type="match status" value="2"/>
</dbReference>
<feature type="domain" description="PAC" evidence="20">
    <location>
        <begin position="369"/>
        <end position="422"/>
    </location>
</feature>
<keyword evidence="5 15" id="KW-0597">Phosphoprotein</keyword>
<dbReference type="Pfam" id="PF00512">
    <property type="entry name" value="HisKA"/>
    <property type="match status" value="1"/>
</dbReference>
<dbReference type="SUPFAM" id="SSF55874">
    <property type="entry name" value="ATPase domain of HSP90 chaperone/DNA topoisomerase II/histidine kinase"/>
    <property type="match status" value="1"/>
</dbReference>
<dbReference type="Proteomes" id="UP000318538">
    <property type="component" value="Chromosome"/>
</dbReference>
<feature type="domain" description="PAC" evidence="20">
    <location>
        <begin position="114"/>
        <end position="168"/>
    </location>
</feature>
<feature type="modified residue" description="Phosphohistidine" evidence="14">
    <location>
        <position position="1245"/>
    </location>
</feature>
<evidence type="ECO:0000259" key="18">
    <source>
        <dbReference type="PROSITE" id="PS50110"/>
    </source>
</evidence>
<dbReference type="PROSITE" id="PS50113">
    <property type="entry name" value="PAC"/>
    <property type="match status" value="4"/>
</dbReference>
<evidence type="ECO:0000256" key="2">
    <source>
        <dbReference type="ARBA" id="ARBA00004651"/>
    </source>
</evidence>
<dbReference type="GO" id="GO:0005886">
    <property type="term" value="C:plasma membrane"/>
    <property type="evidence" value="ECO:0007669"/>
    <property type="project" value="UniProtKB-SubCell"/>
</dbReference>
<evidence type="ECO:0000256" key="15">
    <source>
        <dbReference type="PROSITE-ProRule" id="PRU00169"/>
    </source>
</evidence>
<dbReference type="InterPro" id="IPR008207">
    <property type="entry name" value="Sig_transdc_His_kin_Hpt_dom"/>
</dbReference>
<dbReference type="SMART" id="SM00086">
    <property type="entry name" value="PAC"/>
    <property type="match status" value="3"/>
</dbReference>
<keyword evidence="10" id="KW-0067">ATP-binding</keyword>
<accession>A0A517N8V5</accession>
<evidence type="ECO:0000256" key="10">
    <source>
        <dbReference type="ARBA" id="ARBA00022840"/>
    </source>
</evidence>
<dbReference type="InterPro" id="IPR001789">
    <property type="entry name" value="Sig_transdc_resp-reg_receiver"/>
</dbReference>
<dbReference type="Gene3D" id="1.10.287.130">
    <property type="match status" value="1"/>
</dbReference>
<feature type="domain" description="HPt" evidence="21">
    <location>
        <begin position="1206"/>
        <end position="1303"/>
    </location>
</feature>
<evidence type="ECO:0000256" key="7">
    <source>
        <dbReference type="ARBA" id="ARBA00022692"/>
    </source>
</evidence>
<evidence type="ECO:0000259" key="20">
    <source>
        <dbReference type="PROSITE" id="PS50113"/>
    </source>
</evidence>
<keyword evidence="8" id="KW-0547">Nucleotide-binding</keyword>
<dbReference type="PROSITE" id="PS50112">
    <property type="entry name" value="PAS"/>
    <property type="match status" value="2"/>
</dbReference>
<feature type="compositionally biased region" description="Polar residues" evidence="16">
    <location>
        <begin position="1088"/>
        <end position="1100"/>
    </location>
</feature>
<dbReference type="PANTHER" id="PTHR45339:SF1">
    <property type="entry name" value="HYBRID SIGNAL TRANSDUCTION HISTIDINE KINASE J"/>
    <property type="match status" value="1"/>
</dbReference>
<evidence type="ECO:0000259" key="21">
    <source>
        <dbReference type="PROSITE" id="PS50894"/>
    </source>
</evidence>
<protein>
    <recommendedName>
        <fullName evidence="3">histidine kinase</fullName>
        <ecNumber evidence="3">2.7.13.3</ecNumber>
    </recommendedName>
</protein>
<feature type="modified residue" description="4-aspartylphosphate" evidence="15">
    <location>
        <position position="1003"/>
    </location>
</feature>
<evidence type="ECO:0000256" key="5">
    <source>
        <dbReference type="ARBA" id="ARBA00022553"/>
    </source>
</evidence>
<dbReference type="Gene3D" id="1.20.120.160">
    <property type="entry name" value="HPT domain"/>
    <property type="match status" value="1"/>
</dbReference>
<feature type="modified residue" description="4-aspartylphosphate" evidence="15">
    <location>
        <position position="863"/>
    </location>
</feature>
<dbReference type="CDD" id="cd16922">
    <property type="entry name" value="HATPase_EvgS-ArcB-TorS-like"/>
    <property type="match status" value="1"/>
</dbReference>
<dbReference type="PROSITE" id="PS50109">
    <property type="entry name" value="HIS_KIN"/>
    <property type="match status" value="1"/>
</dbReference>
<dbReference type="Pfam" id="PF08448">
    <property type="entry name" value="PAS_4"/>
    <property type="match status" value="3"/>
</dbReference>
<evidence type="ECO:0000259" key="17">
    <source>
        <dbReference type="PROSITE" id="PS50109"/>
    </source>
</evidence>
<feature type="domain" description="Response regulatory" evidence="18">
    <location>
        <begin position="809"/>
        <end position="930"/>
    </location>
</feature>
<dbReference type="InterPro" id="IPR036641">
    <property type="entry name" value="HPT_dom_sf"/>
</dbReference>
<dbReference type="FunFam" id="1.10.287.130:FF:000002">
    <property type="entry name" value="Two-component osmosensing histidine kinase"/>
    <property type="match status" value="1"/>
</dbReference>
<comment type="subcellular location">
    <subcellularLocation>
        <location evidence="2">Cell membrane</location>
        <topology evidence="2">Multi-pass membrane protein</topology>
    </subcellularLocation>
</comment>
<proteinExistence type="predicted"/>
<dbReference type="Pfam" id="PF02518">
    <property type="entry name" value="HATPase_c"/>
    <property type="match status" value="1"/>
</dbReference>
<keyword evidence="12" id="KW-0902">Two-component regulatory system</keyword>
<dbReference type="PROSITE" id="PS50110">
    <property type="entry name" value="RESPONSE_REGULATORY"/>
    <property type="match status" value="2"/>
</dbReference>
<dbReference type="SUPFAM" id="SSF47226">
    <property type="entry name" value="Histidine-containing phosphotransfer domain, HPT domain"/>
    <property type="match status" value="1"/>
</dbReference>
<keyword evidence="9 22" id="KW-0418">Kinase</keyword>
<dbReference type="InterPro" id="IPR013656">
    <property type="entry name" value="PAS_4"/>
</dbReference>
<evidence type="ECO:0000256" key="4">
    <source>
        <dbReference type="ARBA" id="ARBA00022475"/>
    </source>
</evidence>
<dbReference type="CDD" id="cd00088">
    <property type="entry name" value="HPT"/>
    <property type="match status" value="1"/>
</dbReference>
<feature type="compositionally biased region" description="Polar residues" evidence="16">
    <location>
        <begin position="1165"/>
        <end position="1175"/>
    </location>
</feature>
<dbReference type="GO" id="GO:0000155">
    <property type="term" value="F:phosphorelay sensor kinase activity"/>
    <property type="evidence" value="ECO:0007669"/>
    <property type="project" value="InterPro"/>
</dbReference>
<dbReference type="InterPro" id="IPR003661">
    <property type="entry name" value="HisK_dim/P_dom"/>
</dbReference>
<feature type="domain" description="PAS" evidence="19">
    <location>
        <begin position="169"/>
        <end position="248"/>
    </location>
</feature>
<gene>
    <name evidence="22" type="primary">barA_3</name>
    <name evidence="22" type="ORF">K227x_19480</name>
</gene>
<keyword evidence="13" id="KW-0472">Membrane</keyword>
<feature type="domain" description="PAC" evidence="20">
    <location>
        <begin position="498"/>
        <end position="550"/>
    </location>
</feature>
<dbReference type="CDD" id="cd17546">
    <property type="entry name" value="REC_hyHK_CKI1_RcsC-like"/>
    <property type="match status" value="1"/>
</dbReference>
<dbReference type="SUPFAM" id="SSF55785">
    <property type="entry name" value="PYP-like sensor domain (PAS domain)"/>
    <property type="match status" value="4"/>
</dbReference>
<dbReference type="OrthoDB" id="9762493at2"/>
<feature type="region of interest" description="Disordered" evidence="16">
    <location>
        <begin position="1070"/>
        <end position="1115"/>
    </location>
</feature>
<dbReference type="SMART" id="SM00388">
    <property type="entry name" value="HisKA"/>
    <property type="match status" value="1"/>
</dbReference>
<feature type="domain" description="PAS" evidence="19">
    <location>
        <begin position="11"/>
        <end position="87"/>
    </location>
</feature>
<comment type="catalytic activity">
    <reaction evidence="1">
        <text>ATP + protein L-histidine = ADP + protein N-phospho-L-histidine.</text>
        <dbReference type="EC" id="2.7.13.3"/>
    </reaction>
</comment>
<feature type="compositionally biased region" description="Low complexity" evidence="16">
    <location>
        <begin position="79"/>
        <end position="106"/>
    </location>
</feature>
<dbReference type="GO" id="GO:0005524">
    <property type="term" value="F:ATP binding"/>
    <property type="evidence" value="ECO:0007669"/>
    <property type="project" value="UniProtKB-KW"/>
</dbReference>
<dbReference type="PROSITE" id="PS50894">
    <property type="entry name" value="HPT"/>
    <property type="match status" value="1"/>
</dbReference>
<feature type="domain" description="Histidine kinase" evidence="17">
    <location>
        <begin position="568"/>
        <end position="789"/>
    </location>
</feature>
<dbReference type="Gene3D" id="3.30.450.20">
    <property type="entry name" value="PAS domain"/>
    <property type="match status" value="4"/>
</dbReference>
<name>A0A517N8V5_9BACT</name>
<dbReference type="CDD" id="cd00130">
    <property type="entry name" value="PAS"/>
    <property type="match status" value="4"/>
</dbReference>
<dbReference type="FunFam" id="3.30.565.10:FF:000078">
    <property type="entry name" value="Two-component sensor histidine kinase"/>
    <property type="match status" value="1"/>
</dbReference>
<keyword evidence="7" id="KW-0812">Transmembrane</keyword>
<evidence type="ECO:0000256" key="13">
    <source>
        <dbReference type="ARBA" id="ARBA00023136"/>
    </source>
</evidence>
<dbReference type="NCBIfam" id="TIGR00229">
    <property type="entry name" value="sensory_box"/>
    <property type="match status" value="3"/>
</dbReference>
<dbReference type="EC" id="2.7.13.3" evidence="3"/>
<dbReference type="InterPro" id="IPR005467">
    <property type="entry name" value="His_kinase_dom"/>
</dbReference>
<sequence length="1307" mass="143151">MDGSSTRSQADAPPFPTALESRATEFRWTASIDGDLLWIDPLAQHIFGCQCDEILGQRDRRLAKVHPDDRSMVASEMAALRATAQSASAESQASSASESDASPSTAGASPTKLVSYEYRVVKPDDTICWVHETVVVAESKSSSDDQPAFFGLTRAINDRRNLESAIKDSEAVYFSLVESLPLSVLRKDSRGRIQYANARACEQSGHAVDELIGKCDFDLFPADLAKKYMADDREVIRTGKLYHDVERHQSGDGKHVHVEVWKAPVYSAKGDVVGIQIMFWDVTSQKNAEHQVEFERFLLSTLLATVPDSIYFKDADSRFIRLSHSCARKFGLDDPRLAMGKSDADFFAREHASKALADEKKIMETGEAMLSQIEYENFADGSESWCSTTKVPLKDTNGRVIGTFGISRDVTEQKRAEQELGRERDLLKTIINNVPDLIYVKDRAGRFVTANASLLNLLKLDSPDDLLGRTDYDFSPPELACDYVADDQNVMRDRRPLLDREESHRTDDGTELCLLTTKVPLFNPEGDVIGVVGIGHDITQRKMADEEILSAKEIADKANRAKSDFLANMSHEIRTPMNAIIGMTDLVLDTALDPSQRSFLSMVQESADSLLSVINDILDFSKIEAGKLDLEPRVFEVRENLGDTMKTLGLKAHSKDVELAFRVDPAVPRFAIGDIGRLRQVLINLVGNSIKFTEKGEVVVDVRPYQSTEMPNGIEVIVRDTGIGIPPEKFATIFHEFEQADTSTTRKFGGTGLGLAISSRLVKLLGGQIKVESEVGVGSCFSFQMELEPAPDDVEETSRRGIVVVGGTKALVVDDNETNRLILSEMLGNWGIVASLSDSGADAIERMKAAASAGDPYALVISDVNMPNMSGYDFIENVRNDPDIPFAQIIILTSGDREGERQRSEVFRVCERLMKPVKQSELFDAIVRSLGVNASEDALTHDTDETRPPLDRLRILLTEDNEINQRLAVGLLTKDGHEVTVANNGAEAIEHLAQQEFDVVLMDVQMPVMDGLEATQRIRDKESIDGGHTTIIAMTAHAMKGDREKCLDAGMDEYIPKPIRIASLREKLSALGGPRTSDPVTGVDHKSATGTLAPQRSAASPQEPPGTKHFKPTQSESLPVDLQIRESAIQQLTISDPTPLEPNISTPPAEPNPPTQQPGPTANGSAASKPSGTPTDSAKADPQSDPAPSDDGAIDWPQAHATVGGDPDLLAELMGVYLAEVESLTRAFDRAVRNDDRETLRRTAHTLKGASMSVGALRTSRVTEKLEHGAEKMTADEIQDHLKHVTSEVAQAVGAIKQHLQNREASK</sequence>
<evidence type="ECO:0000256" key="8">
    <source>
        <dbReference type="ARBA" id="ARBA00022741"/>
    </source>
</evidence>
<dbReference type="InterPro" id="IPR004358">
    <property type="entry name" value="Sig_transdc_His_kin-like_C"/>
</dbReference>
<feature type="domain" description="Response regulatory" evidence="18">
    <location>
        <begin position="954"/>
        <end position="1072"/>
    </location>
</feature>
<evidence type="ECO:0000256" key="9">
    <source>
        <dbReference type="ARBA" id="ARBA00022777"/>
    </source>
</evidence>
<dbReference type="CDD" id="cd00156">
    <property type="entry name" value="REC"/>
    <property type="match status" value="1"/>
</dbReference>
<dbReference type="SMART" id="SM00387">
    <property type="entry name" value="HATPase_c"/>
    <property type="match status" value="1"/>
</dbReference>
<dbReference type="SUPFAM" id="SSF52172">
    <property type="entry name" value="CheY-like"/>
    <property type="match status" value="2"/>
</dbReference>
<dbReference type="CDD" id="cd00082">
    <property type="entry name" value="HisKA"/>
    <property type="match status" value="1"/>
</dbReference>
<evidence type="ECO:0000256" key="1">
    <source>
        <dbReference type="ARBA" id="ARBA00000085"/>
    </source>
</evidence>
<dbReference type="PRINTS" id="PR00344">
    <property type="entry name" value="BCTRLSENSOR"/>
</dbReference>
<dbReference type="RefSeq" id="WP_145169223.1">
    <property type="nucleotide sequence ID" value="NZ_CP036525.1"/>
</dbReference>
<feature type="compositionally biased region" description="Low complexity" evidence="16">
    <location>
        <begin position="1176"/>
        <end position="1191"/>
    </location>
</feature>
<feature type="region of interest" description="Disordered" evidence="16">
    <location>
        <begin position="79"/>
        <end position="109"/>
    </location>
</feature>
<dbReference type="Gene3D" id="3.30.565.10">
    <property type="entry name" value="Histidine kinase-like ATPase, C-terminal domain"/>
    <property type="match status" value="1"/>
</dbReference>
<keyword evidence="6 22" id="KW-0808">Transferase</keyword>
<evidence type="ECO:0000256" key="11">
    <source>
        <dbReference type="ARBA" id="ARBA00022989"/>
    </source>
</evidence>
<dbReference type="InterPro" id="IPR001610">
    <property type="entry name" value="PAC"/>
</dbReference>